<dbReference type="VEuPathDB" id="FungiDB:AMAG_03064"/>
<gene>
    <name evidence="1" type="ORF">AMAG_03064</name>
</gene>
<reference evidence="2" key="2">
    <citation type="submission" date="2009-11" db="EMBL/GenBank/DDBJ databases">
        <title>The Genome Sequence of Allomyces macrogynus strain ATCC 38327.</title>
        <authorList>
            <consortium name="The Broad Institute Genome Sequencing Platform"/>
            <person name="Russ C."/>
            <person name="Cuomo C."/>
            <person name="Shea T."/>
            <person name="Young S.K."/>
            <person name="Zeng Q."/>
            <person name="Koehrsen M."/>
            <person name="Haas B."/>
            <person name="Borodovsky M."/>
            <person name="Guigo R."/>
            <person name="Alvarado L."/>
            <person name="Berlin A."/>
            <person name="Borenstein D."/>
            <person name="Chen Z."/>
            <person name="Engels R."/>
            <person name="Freedman E."/>
            <person name="Gellesch M."/>
            <person name="Goldberg J."/>
            <person name="Griggs A."/>
            <person name="Gujja S."/>
            <person name="Heiman D."/>
            <person name="Hepburn T."/>
            <person name="Howarth C."/>
            <person name="Jen D."/>
            <person name="Larson L."/>
            <person name="Lewis B."/>
            <person name="Mehta T."/>
            <person name="Park D."/>
            <person name="Pearson M."/>
            <person name="Roberts A."/>
            <person name="Saif S."/>
            <person name="Shenoy N."/>
            <person name="Sisk P."/>
            <person name="Stolte C."/>
            <person name="Sykes S."/>
            <person name="Walk T."/>
            <person name="White J."/>
            <person name="Yandava C."/>
            <person name="Burger G."/>
            <person name="Gray M.W."/>
            <person name="Holland P.W.H."/>
            <person name="King N."/>
            <person name="Lang F.B.F."/>
            <person name="Roger A.J."/>
            <person name="Ruiz-Trillo I."/>
            <person name="Lander E."/>
            <person name="Nusbaum C."/>
        </authorList>
    </citation>
    <scope>NUCLEOTIDE SEQUENCE [LARGE SCALE GENOMIC DNA]</scope>
    <source>
        <strain evidence="2">ATCC 38327</strain>
    </source>
</reference>
<evidence type="ECO:0008006" key="3">
    <source>
        <dbReference type="Google" id="ProtNLM"/>
    </source>
</evidence>
<proteinExistence type="predicted"/>
<name>A0A0L0S474_ALLM3</name>
<dbReference type="EMBL" id="GG745331">
    <property type="protein sequence ID" value="KNE57343.1"/>
    <property type="molecule type" value="Genomic_DNA"/>
</dbReference>
<reference evidence="1 2" key="1">
    <citation type="submission" date="2009-11" db="EMBL/GenBank/DDBJ databases">
        <title>Annotation of Allomyces macrogynus ATCC 38327.</title>
        <authorList>
            <consortium name="The Broad Institute Genome Sequencing Platform"/>
            <person name="Russ C."/>
            <person name="Cuomo C."/>
            <person name="Burger G."/>
            <person name="Gray M.W."/>
            <person name="Holland P.W.H."/>
            <person name="King N."/>
            <person name="Lang F.B.F."/>
            <person name="Roger A.J."/>
            <person name="Ruiz-Trillo I."/>
            <person name="Young S.K."/>
            <person name="Zeng Q."/>
            <person name="Gargeya S."/>
            <person name="Fitzgerald M."/>
            <person name="Haas B."/>
            <person name="Abouelleil A."/>
            <person name="Alvarado L."/>
            <person name="Arachchi H.M."/>
            <person name="Berlin A."/>
            <person name="Chapman S.B."/>
            <person name="Gearin G."/>
            <person name="Goldberg J."/>
            <person name="Griggs A."/>
            <person name="Gujja S."/>
            <person name="Hansen M."/>
            <person name="Heiman D."/>
            <person name="Howarth C."/>
            <person name="Larimer J."/>
            <person name="Lui A."/>
            <person name="MacDonald P.J.P."/>
            <person name="McCowen C."/>
            <person name="Montmayeur A."/>
            <person name="Murphy C."/>
            <person name="Neiman D."/>
            <person name="Pearson M."/>
            <person name="Priest M."/>
            <person name="Roberts A."/>
            <person name="Saif S."/>
            <person name="Shea T."/>
            <person name="Sisk P."/>
            <person name="Stolte C."/>
            <person name="Sykes S."/>
            <person name="Wortman J."/>
            <person name="Nusbaum C."/>
            <person name="Birren B."/>
        </authorList>
    </citation>
    <scope>NUCLEOTIDE SEQUENCE [LARGE SCALE GENOMIC DNA]</scope>
    <source>
        <strain evidence="1 2">ATCC 38327</strain>
    </source>
</reference>
<dbReference type="Proteomes" id="UP000054350">
    <property type="component" value="Unassembled WGS sequence"/>
</dbReference>
<sequence>MSVPATSSLAPAMTALNELPTDVLNVICTWVNATDRESLVQLALAAPLLFAPAVSASLRAHAVWGLTVSYCPDFGTEIVCSTNDTFSLVGPVGQYQVGSFAAQIDETKRSIVLDKAGHPRWFLLLPQRDMNRQPFSSDLDGQMVLDGASATWSLVPIRAASLQYFTIQRNYEGNRSSRFIPPLCRSLRIIGLVSIINQIQTSILDTVTSLMLDGCSLSMITETQQFFRVLPRTLRSLSIDVMSYYHGQDSAVVLLLENLPRSLRKLSIVLNGSDLASVVWPRCHPCLVKALPKLDHLESCTLLTSTSPASLVQVVQALMHCPRLDQLALRVAVFDEAEYLLCAQLAQLVPTGLGQLQFDVDLRHSNGEIALLRPLKLTLPPAQRNLTVTIPKWHPEMGRILPLAPTLTRLSLMADSPDVDVLF</sequence>
<keyword evidence="2" id="KW-1185">Reference proteome</keyword>
<dbReference type="SUPFAM" id="SSF52047">
    <property type="entry name" value="RNI-like"/>
    <property type="match status" value="1"/>
</dbReference>
<dbReference type="Gene3D" id="3.80.10.10">
    <property type="entry name" value="Ribonuclease Inhibitor"/>
    <property type="match status" value="1"/>
</dbReference>
<organism evidence="1 2">
    <name type="scientific">Allomyces macrogynus (strain ATCC 38327)</name>
    <name type="common">Allomyces javanicus var. macrogynus</name>
    <dbReference type="NCBI Taxonomy" id="578462"/>
    <lineage>
        <taxon>Eukaryota</taxon>
        <taxon>Fungi</taxon>
        <taxon>Fungi incertae sedis</taxon>
        <taxon>Blastocladiomycota</taxon>
        <taxon>Blastocladiomycetes</taxon>
        <taxon>Blastocladiales</taxon>
        <taxon>Blastocladiaceae</taxon>
        <taxon>Allomyces</taxon>
    </lineage>
</organism>
<accession>A0A0L0S474</accession>
<protein>
    <recommendedName>
        <fullName evidence="3">F-box domain-containing protein</fullName>
    </recommendedName>
</protein>
<dbReference type="AlphaFoldDB" id="A0A0L0S474"/>
<evidence type="ECO:0000313" key="2">
    <source>
        <dbReference type="Proteomes" id="UP000054350"/>
    </source>
</evidence>
<evidence type="ECO:0000313" key="1">
    <source>
        <dbReference type="EMBL" id="KNE57343.1"/>
    </source>
</evidence>
<dbReference type="InterPro" id="IPR032675">
    <property type="entry name" value="LRR_dom_sf"/>
</dbReference>